<evidence type="ECO:0000256" key="13">
    <source>
        <dbReference type="RuleBase" id="RU003848"/>
    </source>
</evidence>
<protein>
    <recommendedName>
        <fullName evidence="12">ATP synthase subunit b</fullName>
    </recommendedName>
    <alternativeName>
        <fullName evidence="12">ATP synthase F(0) sector subunit b</fullName>
    </alternativeName>
    <alternativeName>
        <fullName evidence="12">ATPase subunit I</fullName>
    </alternativeName>
    <alternativeName>
        <fullName evidence="12">F-type ATPase subunit b</fullName>
        <shortName evidence="12">F-ATPase subunit b</shortName>
    </alternativeName>
</protein>
<dbReference type="PANTHER" id="PTHR33445:SF2">
    <property type="entry name" value="ATP SYNTHASE SUBUNIT B', CHLOROPLASTIC"/>
    <property type="match status" value="1"/>
</dbReference>
<dbReference type="InterPro" id="IPR002146">
    <property type="entry name" value="ATP_synth_b/b'su_bac/chlpt"/>
</dbReference>
<evidence type="ECO:0000256" key="8">
    <source>
        <dbReference type="ARBA" id="ARBA00023136"/>
    </source>
</evidence>
<dbReference type="GeneID" id="86053185"/>
<evidence type="ECO:0000313" key="15">
    <source>
        <dbReference type="EMBL" id="RGE61676.1"/>
    </source>
</evidence>
<keyword evidence="17" id="KW-1185">Reference proteome</keyword>
<dbReference type="EMBL" id="QVLV01000005">
    <property type="protein sequence ID" value="RGE61676.1"/>
    <property type="molecule type" value="Genomic_DNA"/>
</dbReference>
<dbReference type="PANTHER" id="PTHR33445">
    <property type="entry name" value="ATP SYNTHASE SUBUNIT B', CHLOROPLASTIC"/>
    <property type="match status" value="1"/>
</dbReference>
<dbReference type="GO" id="GO:0045259">
    <property type="term" value="C:proton-transporting ATP synthase complex"/>
    <property type="evidence" value="ECO:0007669"/>
    <property type="project" value="UniProtKB-KW"/>
</dbReference>
<keyword evidence="2 12" id="KW-0813">Transport</keyword>
<evidence type="ECO:0000256" key="12">
    <source>
        <dbReference type="HAMAP-Rule" id="MF_01398"/>
    </source>
</evidence>
<evidence type="ECO:0000313" key="16">
    <source>
        <dbReference type="EMBL" id="RGE65828.1"/>
    </source>
</evidence>
<evidence type="ECO:0000256" key="10">
    <source>
        <dbReference type="ARBA" id="ARBA00025198"/>
    </source>
</evidence>
<dbReference type="GO" id="GO:0005886">
    <property type="term" value="C:plasma membrane"/>
    <property type="evidence" value="ECO:0007669"/>
    <property type="project" value="UniProtKB-SubCell"/>
</dbReference>
<comment type="similarity">
    <text evidence="1 12 13">Belongs to the ATPase B chain family.</text>
</comment>
<comment type="function">
    <text evidence="10 12">F(1)F(0) ATP synthase produces ATP from ADP in the presence of a proton or sodium gradient. F-type ATPases consist of two structural domains, F(1) containing the extramembraneous catalytic core and F(0) containing the membrane proton channel, linked together by a central stalk and a peripheral stalk. During catalysis, ATP synthesis in the catalytic domain of F(1) is coupled via a rotary mechanism of the central stalk subunits to proton translocation.</text>
</comment>
<comment type="subcellular location">
    <subcellularLocation>
        <location evidence="12">Cell membrane</location>
        <topology evidence="12">Single-pass membrane protein</topology>
    </subcellularLocation>
    <subcellularLocation>
        <location evidence="11">Endomembrane system</location>
        <topology evidence="11">Single-pass membrane protein</topology>
    </subcellularLocation>
</comment>
<evidence type="ECO:0000256" key="2">
    <source>
        <dbReference type="ARBA" id="ARBA00022448"/>
    </source>
</evidence>
<evidence type="ECO:0000256" key="1">
    <source>
        <dbReference type="ARBA" id="ARBA00005513"/>
    </source>
</evidence>
<feature type="coiled-coil region" evidence="14">
    <location>
        <begin position="54"/>
        <end position="102"/>
    </location>
</feature>
<evidence type="ECO:0000256" key="3">
    <source>
        <dbReference type="ARBA" id="ARBA00022547"/>
    </source>
</evidence>
<dbReference type="Pfam" id="PF00430">
    <property type="entry name" value="ATP-synt_B"/>
    <property type="match status" value="1"/>
</dbReference>
<dbReference type="GO" id="GO:0016787">
    <property type="term" value="F:hydrolase activity"/>
    <property type="evidence" value="ECO:0007669"/>
    <property type="project" value="UniProtKB-KW"/>
</dbReference>
<dbReference type="GO" id="GO:0046933">
    <property type="term" value="F:proton-transporting ATP synthase activity, rotational mechanism"/>
    <property type="evidence" value="ECO:0007669"/>
    <property type="project" value="UniProtKB-UniRule"/>
</dbReference>
<evidence type="ECO:0000256" key="9">
    <source>
        <dbReference type="ARBA" id="ARBA00023310"/>
    </source>
</evidence>
<gene>
    <name evidence="12 16" type="primary">atpF</name>
    <name evidence="16" type="ORF">DWY69_25240</name>
    <name evidence="15" type="ORF">DXC51_08920</name>
</gene>
<evidence type="ECO:0000256" key="6">
    <source>
        <dbReference type="ARBA" id="ARBA00022989"/>
    </source>
</evidence>
<evidence type="ECO:0000256" key="11">
    <source>
        <dbReference type="ARBA" id="ARBA00037847"/>
    </source>
</evidence>
<dbReference type="HAMAP" id="MF_01398">
    <property type="entry name" value="ATP_synth_b_bprime"/>
    <property type="match status" value="1"/>
</dbReference>
<evidence type="ECO:0000313" key="17">
    <source>
        <dbReference type="Proteomes" id="UP000260812"/>
    </source>
</evidence>
<proteinExistence type="inferred from homology"/>
<dbReference type="AlphaFoldDB" id="A0A3E3IFH4"/>
<dbReference type="GO" id="GO:0012505">
    <property type="term" value="C:endomembrane system"/>
    <property type="evidence" value="ECO:0007669"/>
    <property type="project" value="UniProtKB-SubCell"/>
</dbReference>
<keyword evidence="3 12" id="KW-0138">CF(0)</keyword>
<name>A0A3E3IFH4_9FIRM</name>
<sequence length="187" mass="20734">MTTKLAMAALLTADGMTPRLFDLDFQLLADAVLSIIAVFVLFLALSYFLFNPAREFLKKRQDKIRNELEEARVSQEEAAALKKKYEDKLANINKEADDILSATRKKAMANETRIITEARDEAARIVARAKIEAELEKKKVADEVKKEMVSLASVLAGKVIGTTIDASAQDGLIDETLKEIGDSTWLS</sequence>
<dbReference type="InterPro" id="IPR005864">
    <property type="entry name" value="ATP_synth_F0_bsu_bac"/>
</dbReference>
<dbReference type="OrthoDB" id="1766706at2"/>
<keyword evidence="8 12" id="KW-0472">Membrane</keyword>
<comment type="function">
    <text evidence="12">Component of the F(0) channel, it forms part of the peripheral stalk, linking F(1) to F(0).</text>
</comment>
<keyword evidence="6 12" id="KW-1133">Transmembrane helix</keyword>
<feature type="transmembrane region" description="Helical" evidence="12">
    <location>
        <begin position="31"/>
        <end position="50"/>
    </location>
</feature>
<dbReference type="EMBL" id="QVLU01000032">
    <property type="protein sequence ID" value="RGE65828.1"/>
    <property type="molecule type" value="Genomic_DNA"/>
</dbReference>
<dbReference type="Proteomes" id="UP000261166">
    <property type="component" value="Unassembled WGS sequence"/>
</dbReference>
<dbReference type="Proteomes" id="UP000260812">
    <property type="component" value="Unassembled WGS sequence"/>
</dbReference>
<keyword evidence="7 12" id="KW-0406">Ion transport</keyword>
<keyword evidence="12" id="KW-1003">Cell membrane</keyword>
<keyword evidence="5 12" id="KW-0375">Hydrogen ion transport</keyword>
<evidence type="ECO:0000256" key="5">
    <source>
        <dbReference type="ARBA" id="ARBA00022781"/>
    </source>
</evidence>
<keyword evidence="9 12" id="KW-0066">ATP synthesis</keyword>
<keyword evidence="14" id="KW-0175">Coiled coil</keyword>
<dbReference type="InterPro" id="IPR050059">
    <property type="entry name" value="ATP_synthase_B_chain"/>
</dbReference>
<organism evidence="16 18">
    <name type="scientific">Eisenbergiella massiliensis</name>
    <dbReference type="NCBI Taxonomy" id="1720294"/>
    <lineage>
        <taxon>Bacteria</taxon>
        <taxon>Bacillati</taxon>
        <taxon>Bacillota</taxon>
        <taxon>Clostridia</taxon>
        <taxon>Lachnospirales</taxon>
        <taxon>Lachnospiraceae</taxon>
        <taxon>Eisenbergiella</taxon>
    </lineage>
</organism>
<dbReference type="RefSeq" id="WP_081745178.1">
    <property type="nucleotide sequence ID" value="NZ_CALBAU010000378.1"/>
</dbReference>
<reference evidence="16 18" key="1">
    <citation type="submission" date="2018-08" db="EMBL/GenBank/DDBJ databases">
        <title>A genome reference for cultivated species of the human gut microbiota.</title>
        <authorList>
            <person name="Zou Y."/>
            <person name="Xue W."/>
            <person name="Luo G."/>
        </authorList>
    </citation>
    <scope>NUCLEOTIDE SEQUENCE [LARGE SCALE GENOMIC DNA]</scope>
    <source>
        <strain evidence="16 18">AF26-4BH</strain>
        <strain evidence="15">TF05-5AC</strain>
    </source>
</reference>
<keyword evidence="16" id="KW-0378">Hydrolase</keyword>
<accession>A0A3E3IFH4</accession>
<dbReference type="NCBIfam" id="TIGR01144">
    <property type="entry name" value="ATP_synt_b"/>
    <property type="match status" value="1"/>
</dbReference>
<evidence type="ECO:0000256" key="7">
    <source>
        <dbReference type="ARBA" id="ARBA00023065"/>
    </source>
</evidence>
<keyword evidence="4 12" id="KW-0812">Transmembrane</keyword>
<evidence type="ECO:0000313" key="18">
    <source>
        <dbReference type="Proteomes" id="UP000261166"/>
    </source>
</evidence>
<comment type="caution">
    <text evidence="16">The sequence shown here is derived from an EMBL/GenBank/DDBJ whole genome shotgun (WGS) entry which is preliminary data.</text>
</comment>
<evidence type="ECO:0000256" key="4">
    <source>
        <dbReference type="ARBA" id="ARBA00022692"/>
    </source>
</evidence>
<comment type="subunit">
    <text evidence="12">F-type ATPases have 2 components, F(1) - the catalytic core - and F(0) - the membrane proton channel. F(1) has five subunits: alpha(3), beta(3), gamma(1), delta(1), epsilon(1). F(0) has three main subunits: a(1), b(2) and c(10-14). The alpha and beta chains form an alternating ring which encloses part of the gamma chain. F(1) is attached to F(0) by a central stalk formed by the gamma and epsilon chains, while a peripheral stalk is formed by the delta and b chains.</text>
</comment>
<dbReference type="CDD" id="cd06503">
    <property type="entry name" value="ATP-synt_Fo_b"/>
    <property type="match status" value="1"/>
</dbReference>
<dbReference type="GO" id="GO:0046961">
    <property type="term" value="F:proton-transporting ATPase activity, rotational mechanism"/>
    <property type="evidence" value="ECO:0007669"/>
    <property type="project" value="TreeGrafter"/>
</dbReference>
<evidence type="ECO:0000256" key="14">
    <source>
        <dbReference type="SAM" id="Coils"/>
    </source>
</evidence>